<dbReference type="GO" id="GO:0004072">
    <property type="term" value="F:aspartate kinase activity"/>
    <property type="evidence" value="ECO:0007669"/>
    <property type="project" value="UniProtKB-EC"/>
</dbReference>
<dbReference type="InterPro" id="IPR045865">
    <property type="entry name" value="ACT-like_dom_sf"/>
</dbReference>
<protein>
    <recommendedName>
        <fullName evidence="7">Aspartokinase</fullName>
        <ecNumber evidence="7">2.7.2.4</ecNumber>
    </recommendedName>
</protein>
<dbReference type="Gene3D" id="3.30.2130.10">
    <property type="entry name" value="VC0802-like"/>
    <property type="match status" value="1"/>
</dbReference>
<dbReference type="PROSITE" id="PS00324">
    <property type="entry name" value="ASPARTOKINASE"/>
    <property type="match status" value="1"/>
</dbReference>
<keyword evidence="8" id="KW-0028">Amino-acid biosynthesis</keyword>
<comment type="pathway">
    <text evidence="8">Amino-acid biosynthesis; L-threonine biosynthesis; L-threonine from L-aspartate: step 1/5.</text>
</comment>
<evidence type="ECO:0000313" key="10">
    <source>
        <dbReference type="EMBL" id="MDV0443293.1"/>
    </source>
</evidence>
<dbReference type="PROSITE" id="PS51671">
    <property type="entry name" value="ACT"/>
    <property type="match status" value="1"/>
</dbReference>
<keyword evidence="2 7" id="KW-0808">Transferase</keyword>
<dbReference type="PANTHER" id="PTHR21499">
    <property type="entry name" value="ASPARTATE KINASE"/>
    <property type="match status" value="1"/>
</dbReference>
<dbReference type="AlphaFoldDB" id="A0AAE4MGZ4"/>
<evidence type="ECO:0000256" key="7">
    <source>
        <dbReference type="RuleBase" id="RU003448"/>
    </source>
</evidence>
<feature type="domain" description="ACT" evidence="9">
    <location>
        <begin position="323"/>
        <end position="400"/>
    </location>
</feature>
<evidence type="ECO:0000256" key="1">
    <source>
        <dbReference type="ARBA" id="ARBA00010122"/>
    </source>
</evidence>
<name>A0AAE4MGZ4_9EURY</name>
<proteinExistence type="inferred from homology"/>
<dbReference type="GO" id="GO:0009090">
    <property type="term" value="P:homoserine biosynthetic process"/>
    <property type="evidence" value="ECO:0007669"/>
    <property type="project" value="TreeGrafter"/>
</dbReference>
<dbReference type="EC" id="2.7.2.4" evidence="7"/>
<keyword evidence="3" id="KW-0547">Nucleotide-binding</keyword>
<sequence>MRLVMKFGGTSVGDEKSIANVVNIIKESRDAGNEIAVVVSAMTRVTDQLIATAEEVINCKQKPALDAFIASLRSRHMKVLEAVAPDFVDEIGEYLDSRFMKLSNILLAVHNLRELTPRSRDYIISFGERLSAPIISAALRQGGVPSSYMSGCDAGILTDGVHNGATALPESYPRIQARVGALLTEQVPVVMGYMGCSADGAVTTLGRSGSDYSGAIIGAGIDADEILIWTDVDGVMTTDPRLIPEARVINSISFLEMMEMSYFGAKVIHPRALVPAMQKNIPVRVKNTFNPGHPGTVVIREPHADKRVVKAISLIKNGCLIKISGAIMAGRPGVAGEIFTALAEAGVNVMLISQGSSEMTISLIITEEHLDAALTALAEVKRRGVIREFDFDRDVAVVSVVGAGMAGTYGTLSRIFHGLGVGGINVMMLSQGSEVNVSFVVKEADGVKAVRAIHEEYHLEAEEQA</sequence>
<evidence type="ECO:0000256" key="6">
    <source>
        <dbReference type="ARBA" id="ARBA00047872"/>
    </source>
</evidence>
<dbReference type="InterPro" id="IPR002912">
    <property type="entry name" value="ACT_dom"/>
</dbReference>
<dbReference type="Gene3D" id="3.30.70.260">
    <property type="match status" value="1"/>
</dbReference>
<organism evidence="10 11">
    <name type="scientific">Methanorbis rubei</name>
    <dbReference type="NCBI Taxonomy" id="3028300"/>
    <lineage>
        <taxon>Archaea</taxon>
        <taxon>Methanobacteriati</taxon>
        <taxon>Methanobacteriota</taxon>
        <taxon>Stenosarchaea group</taxon>
        <taxon>Methanomicrobia</taxon>
        <taxon>Methanomicrobiales</taxon>
        <taxon>Methanocorpusculaceae</taxon>
        <taxon>Methanorbis</taxon>
    </lineage>
</organism>
<dbReference type="SUPFAM" id="SSF53633">
    <property type="entry name" value="Carbamate kinase-like"/>
    <property type="match status" value="1"/>
</dbReference>
<comment type="caution">
    <text evidence="10">The sequence shown here is derived from an EMBL/GenBank/DDBJ whole genome shotgun (WGS) entry which is preliminary data.</text>
</comment>
<dbReference type="CDD" id="cd04921">
    <property type="entry name" value="ACT_AKi-HSDH-ThrA-like_1"/>
    <property type="match status" value="1"/>
</dbReference>
<dbReference type="GO" id="GO:0005524">
    <property type="term" value="F:ATP binding"/>
    <property type="evidence" value="ECO:0007669"/>
    <property type="project" value="UniProtKB-KW"/>
</dbReference>
<dbReference type="InterPro" id="IPR036393">
    <property type="entry name" value="AceGlu_kinase-like_sf"/>
</dbReference>
<comment type="pathway">
    <text evidence="8">Amino-acid biosynthesis; L-lysine biosynthesis via DAP pathway; (S)-tetrahydrodipicolinate from L-aspartate: step 1/4.</text>
</comment>
<accession>A0AAE4MGZ4</accession>
<dbReference type="GO" id="GO:0009089">
    <property type="term" value="P:lysine biosynthetic process via diaminopimelate"/>
    <property type="evidence" value="ECO:0007669"/>
    <property type="project" value="InterPro"/>
</dbReference>
<dbReference type="InterPro" id="IPR001341">
    <property type="entry name" value="Asp_kinase"/>
</dbReference>
<dbReference type="SUPFAM" id="SSF55021">
    <property type="entry name" value="ACT-like"/>
    <property type="match status" value="2"/>
</dbReference>
<dbReference type="RefSeq" id="WP_338095821.1">
    <property type="nucleotide sequence ID" value="NZ_JAWDKB010000002.1"/>
</dbReference>
<dbReference type="EMBL" id="JAWDKB010000002">
    <property type="protein sequence ID" value="MDV0443293.1"/>
    <property type="molecule type" value="Genomic_DNA"/>
</dbReference>
<comment type="pathway">
    <text evidence="8">Amino-acid biosynthesis; L-methionine biosynthesis via de novo pathway; L-homoserine from L-aspartate: step 1/3.</text>
</comment>
<dbReference type="PIRSF" id="PIRSF000726">
    <property type="entry name" value="Asp_kin"/>
    <property type="match status" value="1"/>
</dbReference>
<evidence type="ECO:0000256" key="5">
    <source>
        <dbReference type="ARBA" id="ARBA00022840"/>
    </source>
</evidence>
<dbReference type="NCBIfam" id="TIGR00656">
    <property type="entry name" value="asp_kin_monofn"/>
    <property type="match status" value="1"/>
</dbReference>
<dbReference type="PANTHER" id="PTHR21499:SF59">
    <property type="entry name" value="ASPARTOKINASE"/>
    <property type="match status" value="1"/>
</dbReference>
<dbReference type="InterPro" id="IPR001048">
    <property type="entry name" value="Asp/Glu/Uridylate_kinase"/>
</dbReference>
<evidence type="ECO:0000256" key="2">
    <source>
        <dbReference type="ARBA" id="ARBA00022679"/>
    </source>
</evidence>
<dbReference type="NCBIfam" id="NF004938">
    <property type="entry name" value="PRK06291.1"/>
    <property type="match status" value="1"/>
</dbReference>
<dbReference type="Proteomes" id="UP001283212">
    <property type="component" value="Unassembled WGS sequence"/>
</dbReference>
<evidence type="ECO:0000256" key="8">
    <source>
        <dbReference type="RuleBase" id="RU004249"/>
    </source>
</evidence>
<evidence type="ECO:0000259" key="9">
    <source>
        <dbReference type="PROSITE" id="PS51671"/>
    </source>
</evidence>
<dbReference type="InterPro" id="IPR005260">
    <property type="entry name" value="Asp_kin_monofn"/>
</dbReference>
<dbReference type="NCBIfam" id="TIGR00657">
    <property type="entry name" value="asp_kinases"/>
    <property type="match status" value="1"/>
</dbReference>
<comment type="similarity">
    <text evidence="1 7">Belongs to the aspartokinase family.</text>
</comment>
<reference evidence="10 11" key="1">
    <citation type="submission" date="2023-06" db="EMBL/GenBank/DDBJ databases">
        <title>Genome sequence of Methancorpusculaceae sp. Cs1.</title>
        <authorList>
            <person name="Protasov E."/>
            <person name="Platt K."/>
            <person name="Poehlein A."/>
            <person name="Daniel R."/>
            <person name="Brune A."/>
        </authorList>
    </citation>
    <scope>NUCLEOTIDE SEQUENCE [LARGE SCALE GENOMIC DNA]</scope>
    <source>
        <strain evidence="10 11">Cs1</strain>
    </source>
</reference>
<dbReference type="InterPro" id="IPR054352">
    <property type="entry name" value="ACT_Aspartokinase"/>
</dbReference>
<dbReference type="FunFam" id="3.30.2130.10:FF:000001">
    <property type="entry name" value="Bifunctional aspartokinase/homoserine dehydrogenase"/>
    <property type="match status" value="1"/>
</dbReference>
<keyword evidence="5" id="KW-0067">ATP-binding</keyword>
<dbReference type="Gene3D" id="3.40.1160.10">
    <property type="entry name" value="Acetylglutamate kinase-like"/>
    <property type="match status" value="1"/>
</dbReference>
<evidence type="ECO:0000256" key="4">
    <source>
        <dbReference type="ARBA" id="ARBA00022777"/>
    </source>
</evidence>
<dbReference type="Pfam" id="PF22468">
    <property type="entry name" value="ACT_9"/>
    <property type="match status" value="2"/>
</dbReference>
<dbReference type="GO" id="GO:0005829">
    <property type="term" value="C:cytosol"/>
    <property type="evidence" value="ECO:0007669"/>
    <property type="project" value="TreeGrafter"/>
</dbReference>
<keyword evidence="11" id="KW-1185">Reference proteome</keyword>
<gene>
    <name evidence="10" type="primary">thrA</name>
    <name evidence="10" type="ORF">McpCs1_06630</name>
</gene>
<evidence type="ECO:0000313" key="11">
    <source>
        <dbReference type="Proteomes" id="UP001283212"/>
    </source>
</evidence>
<dbReference type="InterPro" id="IPR018042">
    <property type="entry name" value="Aspartate_kinase_CS"/>
</dbReference>
<evidence type="ECO:0000256" key="3">
    <source>
        <dbReference type="ARBA" id="ARBA00022741"/>
    </source>
</evidence>
<comment type="catalytic activity">
    <reaction evidence="6 7">
        <text>L-aspartate + ATP = 4-phospho-L-aspartate + ADP</text>
        <dbReference type="Rhea" id="RHEA:23776"/>
        <dbReference type="ChEBI" id="CHEBI:29991"/>
        <dbReference type="ChEBI" id="CHEBI:30616"/>
        <dbReference type="ChEBI" id="CHEBI:57535"/>
        <dbReference type="ChEBI" id="CHEBI:456216"/>
        <dbReference type="EC" id="2.7.2.4"/>
    </reaction>
</comment>
<keyword evidence="4 7" id="KW-0418">Kinase</keyword>
<dbReference type="Pfam" id="PF00696">
    <property type="entry name" value="AA_kinase"/>
    <property type="match status" value="1"/>
</dbReference>